<reference evidence="2 3" key="1">
    <citation type="submission" date="2024-01" db="EMBL/GenBank/DDBJ databases">
        <title>Comparative genomics of Cryptococcus and Kwoniella reveals pathogenesis evolution and contrasting modes of karyotype evolution via chromosome fusion or intercentromeric recombination.</title>
        <authorList>
            <person name="Coelho M.A."/>
            <person name="David-Palma M."/>
            <person name="Shea T."/>
            <person name="Bowers K."/>
            <person name="McGinley-Smith S."/>
            <person name="Mohammad A.W."/>
            <person name="Gnirke A."/>
            <person name="Yurkov A.M."/>
            <person name="Nowrousian M."/>
            <person name="Sun S."/>
            <person name="Cuomo C.A."/>
            <person name="Heitman J."/>
        </authorList>
    </citation>
    <scope>NUCLEOTIDE SEQUENCE [LARGE SCALE GENOMIC DNA]</scope>
    <source>
        <strain evidence="2">CBS 11374</strain>
    </source>
</reference>
<dbReference type="EMBL" id="CP141882">
    <property type="protein sequence ID" value="WRT65083.1"/>
    <property type="molecule type" value="Genomic_DNA"/>
</dbReference>
<evidence type="ECO:0000256" key="1">
    <source>
        <dbReference type="SAM" id="MobiDB-lite"/>
    </source>
</evidence>
<dbReference type="Proteomes" id="UP001329825">
    <property type="component" value="Chromosome 2"/>
</dbReference>
<proteinExistence type="predicted"/>
<protein>
    <submittedName>
        <fullName evidence="2">Uncharacterized protein</fullName>
    </submittedName>
</protein>
<organism evidence="2 3">
    <name type="scientific">Kwoniella shivajii</name>
    <dbReference type="NCBI Taxonomy" id="564305"/>
    <lineage>
        <taxon>Eukaryota</taxon>
        <taxon>Fungi</taxon>
        <taxon>Dikarya</taxon>
        <taxon>Basidiomycota</taxon>
        <taxon>Agaricomycotina</taxon>
        <taxon>Tremellomycetes</taxon>
        <taxon>Tremellales</taxon>
        <taxon>Cryptococcaceae</taxon>
        <taxon>Kwoniella</taxon>
    </lineage>
</organism>
<dbReference type="GeneID" id="87954156"/>
<evidence type="ECO:0000313" key="3">
    <source>
        <dbReference type="Proteomes" id="UP001329825"/>
    </source>
</evidence>
<name>A0ABZ1CU75_9TREE</name>
<gene>
    <name evidence="2" type="ORF">IL334_002025</name>
</gene>
<feature type="compositionally biased region" description="Basic and acidic residues" evidence="1">
    <location>
        <begin position="1"/>
        <end position="11"/>
    </location>
</feature>
<feature type="region of interest" description="Disordered" evidence="1">
    <location>
        <begin position="1"/>
        <end position="23"/>
    </location>
</feature>
<accession>A0ABZ1CU75</accession>
<dbReference type="RefSeq" id="XP_062789823.1">
    <property type="nucleotide sequence ID" value="XM_062933772.1"/>
</dbReference>
<feature type="region of interest" description="Disordered" evidence="1">
    <location>
        <begin position="199"/>
        <end position="225"/>
    </location>
</feature>
<feature type="compositionally biased region" description="Basic and acidic residues" evidence="1">
    <location>
        <begin position="199"/>
        <end position="219"/>
    </location>
</feature>
<evidence type="ECO:0000313" key="2">
    <source>
        <dbReference type="EMBL" id="WRT65083.1"/>
    </source>
</evidence>
<keyword evidence="3" id="KW-1185">Reference proteome</keyword>
<sequence length="413" mass="48458">MTNDHFPRSPHSDAPPISQNRNRDANLLPYTDVSQPLRDLVHHIPGATTLLSSTIKDEDGLIYWVIKCWSIVKVIETAEKPQEKVDEDENLMHAEVDEELYDTLLEAIEEAHKMVLAQQQNENDKREKKGIELMAFQMVLYDPAKDDLDELGGLVDTLVDAWRNGNICLDFDVEFKVIIDTFHRQFILLQSSHQLKAQKTDDQAKSQEREEEVQAEKIDNLGTNQRYPQLDERNRHLEIEERYSEFHYYLDIFLKTYTSPKINYTRTPLSRPKFDINPFNVNLKKEIDSSKVGIHNLAIVFCTDDSQMQRAIDRCKRKFENIINRPWPINEETEEEVRIRQEENERWQRRFEWMRNYPKGQNDQWKKSAERANAFLPNGDKSVNFNRPIKLSLYVNSSKKTHEAESGGSTCCE</sequence>